<comment type="caution">
    <text evidence="1">The sequence shown here is derived from an EMBL/GenBank/DDBJ whole genome shotgun (WGS) entry which is preliminary data.</text>
</comment>
<protein>
    <submittedName>
        <fullName evidence="1">Uncharacterized protein</fullName>
    </submittedName>
</protein>
<accession>A0AAV8TL91</accession>
<organism evidence="1 2">
    <name type="scientific">Erythroxylum novogranatense</name>
    <dbReference type="NCBI Taxonomy" id="1862640"/>
    <lineage>
        <taxon>Eukaryota</taxon>
        <taxon>Viridiplantae</taxon>
        <taxon>Streptophyta</taxon>
        <taxon>Embryophyta</taxon>
        <taxon>Tracheophyta</taxon>
        <taxon>Spermatophyta</taxon>
        <taxon>Magnoliopsida</taxon>
        <taxon>eudicotyledons</taxon>
        <taxon>Gunneridae</taxon>
        <taxon>Pentapetalae</taxon>
        <taxon>rosids</taxon>
        <taxon>fabids</taxon>
        <taxon>Malpighiales</taxon>
        <taxon>Erythroxylaceae</taxon>
        <taxon>Erythroxylum</taxon>
    </lineage>
</organism>
<proteinExistence type="predicted"/>
<dbReference type="AlphaFoldDB" id="A0AAV8TL91"/>
<name>A0AAV8TL91_9ROSI</name>
<dbReference type="EMBL" id="JAIWQS010000004">
    <property type="protein sequence ID" value="KAJ8767667.1"/>
    <property type="molecule type" value="Genomic_DNA"/>
</dbReference>
<keyword evidence="2" id="KW-1185">Reference proteome</keyword>
<dbReference type="Proteomes" id="UP001159364">
    <property type="component" value="Linkage Group LG04"/>
</dbReference>
<reference evidence="1 2" key="1">
    <citation type="submission" date="2021-09" db="EMBL/GenBank/DDBJ databases">
        <title>Genomic insights and catalytic innovation underlie evolution of tropane alkaloids biosynthesis.</title>
        <authorList>
            <person name="Wang Y.-J."/>
            <person name="Tian T."/>
            <person name="Huang J.-P."/>
            <person name="Huang S.-X."/>
        </authorList>
    </citation>
    <scope>NUCLEOTIDE SEQUENCE [LARGE SCALE GENOMIC DNA]</scope>
    <source>
        <strain evidence="1">KIB-2018</strain>
        <tissue evidence="1">Leaf</tissue>
    </source>
</reference>
<evidence type="ECO:0000313" key="2">
    <source>
        <dbReference type="Proteomes" id="UP001159364"/>
    </source>
</evidence>
<gene>
    <name evidence="1" type="ORF">K2173_018225</name>
</gene>
<sequence>MFVDKWWVEKSRAVSWHVQQPGYLSDYLHFLGEVCFKSEDCILRILSVLDGTKEGKKKKGKHAVGLLTSC</sequence>
<evidence type="ECO:0000313" key="1">
    <source>
        <dbReference type="EMBL" id="KAJ8767667.1"/>
    </source>
</evidence>